<organism evidence="1 2">
    <name type="scientific">Treponema succinifaciens (strain ATCC 33096 / DSM 2489 / 6091)</name>
    <dbReference type="NCBI Taxonomy" id="869209"/>
    <lineage>
        <taxon>Bacteria</taxon>
        <taxon>Pseudomonadati</taxon>
        <taxon>Spirochaetota</taxon>
        <taxon>Spirochaetia</taxon>
        <taxon>Spirochaetales</taxon>
        <taxon>Treponemataceae</taxon>
        <taxon>Treponema</taxon>
    </lineage>
</organism>
<sequence>MSFFEALFFLYLLFPVINEKQFLISNAMKGNITLEKTEELKTTLEKFLNSDEIDFGLYEEPKKNHSEFYLKNSFGKLVFFKFDKELLSVSNELENFSCTSVNEEQFSMVKYNADYKPVEKIVWENKNTVADSKIILKENWKYSGEYIFSTKEDLKNKKNYEIRYSKDFLPLYVVEYCYIQNPESTEENPLPEIKTLVKKNFFSYDKQNRILSDEEIFYDKKKEGKEIYRKKNVYSYTGKSENADFEFYENGNLRFSINYENDDDFVETVYFPDGKFMETKFINGEKVN</sequence>
<evidence type="ECO:0000313" key="2">
    <source>
        <dbReference type="Proteomes" id="UP000006852"/>
    </source>
</evidence>
<dbReference type="KEGG" id="tsu:Tresu_2123"/>
<dbReference type="HOGENOM" id="CLU_966255_0_0_12"/>
<protein>
    <submittedName>
        <fullName evidence="1">Uncharacterized protein</fullName>
    </submittedName>
</protein>
<reference evidence="2" key="2">
    <citation type="submission" date="2011-04" db="EMBL/GenBank/DDBJ databases">
        <title>The complete genome of chromosome of Treponema succinifaciens DSM 2489.</title>
        <authorList>
            <person name="Lucas S."/>
            <person name="Copeland A."/>
            <person name="Lapidus A."/>
            <person name="Bruce D."/>
            <person name="Goodwin L."/>
            <person name="Pitluck S."/>
            <person name="Peters L."/>
            <person name="Kyrpides N."/>
            <person name="Mavromatis K."/>
            <person name="Ivanova N."/>
            <person name="Ovchinnikova G."/>
            <person name="Teshima H."/>
            <person name="Detter J.C."/>
            <person name="Tapia R."/>
            <person name="Han C."/>
            <person name="Land M."/>
            <person name="Hauser L."/>
            <person name="Markowitz V."/>
            <person name="Cheng J.-F."/>
            <person name="Hugenholtz P."/>
            <person name="Woyke T."/>
            <person name="Wu D."/>
            <person name="Gronow S."/>
            <person name="Wellnitz S."/>
            <person name="Brambilla E."/>
            <person name="Klenk H.-P."/>
            <person name="Eisen J.A."/>
        </authorList>
    </citation>
    <scope>NUCLEOTIDE SEQUENCE [LARGE SCALE GENOMIC DNA]</scope>
    <source>
        <strain evidence="2">ATCC 33096 / DSM 2489 / 6091</strain>
    </source>
</reference>
<name>F2NTK3_TRES6</name>
<evidence type="ECO:0000313" key="1">
    <source>
        <dbReference type="EMBL" id="AEB14992.1"/>
    </source>
</evidence>
<gene>
    <name evidence="1" type="ordered locus">Tresu_2123</name>
</gene>
<dbReference type="Proteomes" id="UP000006852">
    <property type="component" value="Chromosome"/>
</dbReference>
<proteinExistence type="predicted"/>
<dbReference type="RefSeq" id="WP_013702245.1">
    <property type="nucleotide sequence ID" value="NC_015385.1"/>
</dbReference>
<dbReference type="EMBL" id="CP002631">
    <property type="protein sequence ID" value="AEB14992.1"/>
    <property type="molecule type" value="Genomic_DNA"/>
</dbReference>
<dbReference type="STRING" id="869209.Tresu_2123"/>
<dbReference type="GeneID" id="302999245"/>
<reference evidence="1 2" key="1">
    <citation type="journal article" date="2011" name="Stand. Genomic Sci.">
        <title>Complete genome sequence of Treponema succinifaciens type strain (6091).</title>
        <authorList>
            <person name="Han C."/>
            <person name="Gronow S."/>
            <person name="Teshima H."/>
            <person name="Lapidus A."/>
            <person name="Nolan M."/>
            <person name="Lucas S."/>
            <person name="Hammon N."/>
            <person name="Deshpande S."/>
            <person name="Cheng J.F."/>
            <person name="Zeytun A."/>
            <person name="Tapia R."/>
            <person name="Goodwin L."/>
            <person name="Pitluck S."/>
            <person name="Liolios K."/>
            <person name="Pagani I."/>
            <person name="Ivanova N."/>
            <person name="Mavromatis K."/>
            <person name="Mikhailova N."/>
            <person name="Huntemann M."/>
            <person name="Pati A."/>
            <person name="Chen A."/>
            <person name="Palaniappan K."/>
            <person name="Land M."/>
            <person name="Hauser L."/>
            <person name="Brambilla E.M."/>
            <person name="Rohde M."/>
            <person name="Goker M."/>
            <person name="Woyke T."/>
            <person name="Bristow J."/>
            <person name="Eisen J.A."/>
            <person name="Markowitz V."/>
            <person name="Hugenholtz P."/>
            <person name="Kyrpides N.C."/>
            <person name="Klenk H.P."/>
            <person name="Detter J.C."/>
        </authorList>
    </citation>
    <scope>NUCLEOTIDE SEQUENCE [LARGE SCALE GENOMIC DNA]</scope>
    <source>
        <strain evidence="2">ATCC 33096 / DSM 2489 / 6091</strain>
    </source>
</reference>
<keyword evidence="2" id="KW-1185">Reference proteome</keyword>
<accession>F2NTK3</accession>
<dbReference type="AlphaFoldDB" id="F2NTK3"/>